<sequence length="155" mass="17963">MAKQPSNSAASLSGRPKAFSHVKSVRPGFQQAAAGKQQKAKLRTKVPQVKKQFSKAHEGPREKLAKPKKQLVPTPKGNEVKEVHTQVEREKQARNLRRDQKMKKWRERRVEPSHGARPKHELKKQTPDVQMKAEKKRQFHQMLQAKRAMRRGRSR</sequence>
<dbReference type="Proteomes" id="UP000319852">
    <property type="component" value="Chromosome"/>
</dbReference>
<feature type="compositionally biased region" description="Polar residues" evidence="1">
    <location>
        <begin position="1"/>
        <end position="11"/>
    </location>
</feature>
<reference evidence="2 3" key="1">
    <citation type="submission" date="2019-02" db="EMBL/GenBank/DDBJ databases">
        <title>Deep-cultivation of Planctomycetes and their phenomic and genomic characterization uncovers novel biology.</title>
        <authorList>
            <person name="Wiegand S."/>
            <person name="Jogler M."/>
            <person name="Boedeker C."/>
            <person name="Pinto D."/>
            <person name="Vollmers J."/>
            <person name="Rivas-Marin E."/>
            <person name="Kohn T."/>
            <person name="Peeters S.H."/>
            <person name="Heuer A."/>
            <person name="Rast P."/>
            <person name="Oberbeckmann S."/>
            <person name="Bunk B."/>
            <person name="Jeske O."/>
            <person name="Meyerdierks A."/>
            <person name="Storesund J.E."/>
            <person name="Kallscheuer N."/>
            <person name="Luecker S."/>
            <person name="Lage O.M."/>
            <person name="Pohl T."/>
            <person name="Merkel B.J."/>
            <person name="Hornburger P."/>
            <person name="Mueller R.-W."/>
            <person name="Bruemmer F."/>
            <person name="Labrenz M."/>
            <person name="Spormann A.M."/>
            <person name="Op den Camp H."/>
            <person name="Overmann J."/>
            <person name="Amann R."/>
            <person name="Jetten M.S.M."/>
            <person name="Mascher T."/>
            <person name="Medema M.H."/>
            <person name="Devos D.P."/>
            <person name="Kaster A.-K."/>
            <person name="Ovreas L."/>
            <person name="Rohde M."/>
            <person name="Galperin M.Y."/>
            <person name="Jogler C."/>
        </authorList>
    </citation>
    <scope>NUCLEOTIDE SEQUENCE [LARGE SCALE GENOMIC DNA]</scope>
    <source>
        <strain evidence="2 3">HG15A2</strain>
    </source>
</reference>
<proteinExistence type="predicted"/>
<organism evidence="2 3">
    <name type="scientific">Adhaeretor mobilis</name>
    <dbReference type="NCBI Taxonomy" id="1930276"/>
    <lineage>
        <taxon>Bacteria</taxon>
        <taxon>Pseudomonadati</taxon>
        <taxon>Planctomycetota</taxon>
        <taxon>Planctomycetia</taxon>
        <taxon>Pirellulales</taxon>
        <taxon>Lacipirellulaceae</taxon>
        <taxon>Adhaeretor</taxon>
    </lineage>
</organism>
<evidence type="ECO:0000256" key="1">
    <source>
        <dbReference type="SAM" id="MobiDB-lite"/>
    </source>
</evidence>
<name>A0A517MWS2_9BACT</name>
<gene>
    <name evidence="2" type="ORF">HG15A2_26480</name>
</gene>
<dbReference type="EMBL" id="CP036263">
    <property type="protein sequence ID" value="QDS99326.1"/>
    <property type="molecule type" value="Genomic_DNA"/>
</dbReference>
<dbReference type="RefSeq" id="WP_145060561.1">
    <property type="nucleotide sequence ID" value="NZ_CP036263.1"/>
</dbReference>
<dbReference type="OrthoDB" id="9858932at2"/>
<dbReference type="KEGG" id="amob:HG15A2_26480"/>
<feature type="compositionally biased region" description="Basic and acidic residues" evidence="1">
    <location>
        <begin position="55"/>
        <end position="65"/>
    </location>
</feature>
<protein>
    <submittedName>
        <fullName evidence="2">Uncharacterized protein</fullName>
    </submittedName>
</protein>
<evidence type="ECO:0000313" key="3">
    <source>
        <dbReference type="Proteomes" id="UP000319852"/>
    </source>
</evidence>
<feature type="region of interest" description="Disordered" evidence="1">
    <location>
        <begin position="1"/>
        <end position="155"/>
    </location>
</feature>
<dbReference type="AlphaFoldDB" id="A0A517MWS2"/>
<evidence type="ECO:0000313" key="2">
    <source>
        <dbReference type="EMBL" id="QDS99326.1"/>
    </source>
</evidence>
<feature type="compositionally biased region" description="Basic and acidic residues" evidence="1">
    <location>
        <begin position="78"/>
        <end position="99"/>
    </location>
</feature>
<keyword evidence="3" id="KW-1185">Reference proteome</keyword>
<accession>A0A517MWS2</accession>